<feature type="compositionally biased region" description="Low complexity" evidence="8">
    <location>
        <begin position="383"/>
        <end position="401"/>
    </location>
</feature>
<dbReference type="Pfam" id="PF03958">
    <property type="entry name" value="Secretin_N"/>
    <property type="match status" value="1"/>
</dbReference>
<feature type="region of interest" description="Disordered" evidence="8">
    <location>
        <begin position="600"/>
        <end position="634"/>
    </location>
</feature>
<dbReference type="Proteomes" id="UP001059745">
    <property type="component" value="Chromosome 1"/>
</dbReference>
<dbReference type="PRINTS" id="PR00811">
    <property type="entry name" value="BCTERIALGSPD"/>
</dbReference>
<dbReference type="RefSeq" id="WP_226285333.1">
    <property type="nucleotide sequence ID" value="NZ_CADEYK010000009.1"/>
</dbReference>
<keyword evidence="3" id="KW-0732">Signal</keyword>
<feature type="compositionally biased region" description="Pro residues" evidence="8">
    <location>
        <begin position="610"/>
        <end position="623"/>
    </location>
</feature>
<dbReference type="SMART" id="SM00965">
    <property type="entry name" value="STN"/>
    <property type="match status" value="1"/>
</dbReference>
<dbReference type="PANTHER" id="PTHR30604">
    <property type="entry name" value="PROTEIN TRANSPORT PROTEIN HOFQ"/>
    <property type="match status" value="1"/>
</dbReference>
<dbReference type="InterPro" id="IPR005644">
    <property type="entry name" value="NolW-like"/>
</dbReference>
<evidence type="ECO:0000256" key="2">
    <source>
        <dbReference type="ARBA" id="ARBA00022448"/>
    </source>
</evidence>
<dbReference type="Pfam" id="PF00263">
    <property type="entry name" value="Secretin"/>
    <property type="match status" value="1"/>
</dbReference>
<dbReference type="InterPro" id="IPR051808">
    <property type="entry name" value="Type_IV_pilus_biogenesis"/>
</dbReference>
<gene>
    <name evidence="10" type="primary">pilQ</name>
    <name evidence="10" type="ORF">NYZ96_01800</name>
</gene>
<evidence type="ECO:0000313" key="10">
    <source>
        <dbReference type="EMBL" id="UWX70532.1"/>
    </source>
</evidence>
<evidence type="ECO:0000256" key="4">
    <source>
        <dbReference type="ARBA" id="ARBA00023136"/>
    </source>
</evidence>
<keyword evidence="5" id="KW-0998">Cell outer membrane</keyword>
<evidence type="ECO:0000259" key="9">
    <source>
        <dbReference type="SMART" id="SM00965"/>
    </source>
</evidence>
<dbReference type="GO" id="GO:0009279">
    <property type="term" value="C:cell outer membrane"/>
    <property type="evidence" value="ECO:0007669"/>
    <property type="project" value="UniProtKB-SubCell"/>
</dbReference>
<reference evidence="10" key="1">
    <citation type="submission" date="2022-09" db="EMBL/GenBank/DDBJ databases">
        <title>Genomic of Burkholderia gladioli.</title>
        <authorList>
            <person name="Wu H."/>
        </authorList>
    </citation>
    <scope>NUCLEOTIDE SEQUENCE</scope>
    <source>
        <strain evidence="10">ZN-S4</strain>
    </source>
</reference>
<dbReference type="InterPro" id="IPR038591">
    <property type="entry name" value="NolW-like_sf"/>
</dbReference>
<dbReference type="Gene3D" id="3.30.1370.130">
    <property type="match status" value="1"/>
</dbReference>
<protein>
    <submittedName>
        <fullName evidence="10">Type IV pilus secretin PilQ</fullName>
    </submittedName>
</protein>
<accession>A0AB38TQ31</accession>
<keyword evidence="4" id="KW-0472">Membrane</keyword>
<comment type="similarity">
    <text evidence="6">Belongs to the bacterial secretin family.</text>
</comment>
<proteinExistence type="inferred from homology"/>
<dbReference type="InterPro" id="IPR013355">
    <property type="entry name" value="Pilus_4_PilQ"/>
</dbReference>
<dbReference type="GO" id="GO:0009306">
    <property type="term" value="P:protein secretion"/>
    <property type="evidence" value="ECO:0007669"/>
    <property type="project" value="InterPro"/>
</dbReference>
<dbReference type="NCBIfam" id="TIGR02515">
    <property type="entry name" value="IV_pilus_PilQ"/>
    <property type="match status" value="1"/>
</dbReference>
<name>A0AB38TQ31_BURGA</name>
<feature type="compositionally biased region" description="Basic and acidic residues" evidence="8">
    <location>
        <begin position="129"/>
        <end position="138"/>
    </location>
</feature>
<dbReference type="Pfam" id="PF07660">
    <property type="entry name" value="STN"/>
    <property type="match status" value="1"/>
</dbReference>
<comment type="subcellular location">
    <subcellularLocation>
        <location evidence="7">Cell outer membrane</location>
    </subcellularLocation>
    <subcellularLocation>
        <location evidence="1">Membrane</location>
    </subcellularLocation>
</comment>
<sequence length="634" mass="66232">MTHDRGRFARLLVAPCAFWLAIGHSSPARAMPRPPLPMVMPAAALDGIGWFDPEAGRVGGGSALTDREDAGMAPAAAERYGGEGMAASAAGISPLPAGEPKEPGPQGGLPLATGARQVTGEAPTSATRADGKPSEATRQDLPPPALEGPPIPLPPPERLSGPVVVPRAAADRRRISLDLRQAPLAAVFDAFARFTGQSVVLSGRVQGSATLRIHDVPWRDAFDALLDANGLAMAMRGDVIWVAPAAELTARERARFEAHARMADLEPLASRTFLLRYPRANDVARLLTGAAANQRVLSRRGSVLADARTNLLFVTDLDGRLAQIAALVAQLDRPSRQVLIEARVVEGERGFSRELGARIALRTTRSLARGEGAASGGAPGPAQPAAGEGAPAGSGKPPATGLVGGPEGRLADLAARPIGGFEAATAGLTLFVAGASRLLDLELSALESQGRGQIVSRPRVVTADRAPALIEQGTELPYQAKVGRGVSGVQFRRATLKLEVEPQITPDGHVVLDLDIAKDSVGEQTDAGPAIHTKHVRTRVEVENGGTVSIGGIYERNEWDDVTRVPVLGKIPVLGALFRHKARRERSSELVVYITPRVLGTAEHEDGEPGDPPPDPAAGPPGAPEATEAQAQPH</sequence>
<dbReference type="InterPro" id="IPR001775">
    <property type="entry name" value="GspD/PilQ"/>
</dbReference>
<dbReference type="InterPro" id="IPR004846">
    <property type="entry name" value="T2SS/T3SS_dom"/>
</dbReference>
<evidence type="ECO:0000256" key="1">
    <source>
        <dbReference type="ARBA" id="ARBA00004370"/>
    </source>
</evidence>
<dbReference type="PANTHER" id="PTHR30604:SF1">
    <property type="entry name" value="DNA UTILIZATION PROTEIN HOFQ"/>
    <property type="match status" value="1"/>
</dbReference>
<evidence type="ECO:0000256" key="6">
    <source>
        <dbReference type="RuleBase" id="RU004003"/>
    </source>
</evidence>
<dbReference type="EMBL" id="CP104214">
    <property type="protein sequence ID" value="UWX70532.1"/>
    <property type="molecule type" value="Genomic_DNA"/>
</dbReference>
<evidence type="ECO:0000256" key="8">
    <source>
        <dbReference type="SAM" id="MobiDB-lite"/>
    </source>
</evidence>
<evidence type="ECO:0000256" key="7">
    <source>
        <dbReference type="RuleBase" id="RU004004"/>
    </source>
</evidence>
<evidence type="ECO:0000256" key="3">
    <source>
        <dbReference type="ARBA" id="ARBA00022729"/>
    </source>
</evidence>
<feature type="region of interest" description="Disordered" evidence="8">
    <location>
        <begin position="370"/>
        <end position="407"/>
    </location>
</feature>
<feature type="domain" description="Secretin/TonB short N-terminal" evidence="9">
    <location>
        <begin position="197"/>
        <end position="245"/>
    </location>
</feature>
<evidence type="ECO:0000256" key="5">
    <source>
        <dbReference type="ARBA" id="ARBA00023237"/>
    </source>
</evidence>
<evidence type="ECO:0000313" key="11">
    <source>
        <dbReference type="Proteomes" id="UP001059745"/>
    </source>
</evidence>
<keyword evidence="2 7" id="KW-0813">Transport</keyword>
<dbReference type="InterPro" id="IPR011662">
    <property type="entry name" value="Secretin/TonB_short_N"/>
</dbReference>
<organism evidence="10 11">
    <name type="scientific">Burkholderia gladioli</name>
    <name type="common">Pseudomonas marginata</name>
    <name type="synonym">Phytomonas marginata</name>
    <dbReference type="NCBI Taxonomy" id="28095"/>
    <lineage>
        <taxon>Bacteria</taxon>
        <taxon>Pseudomonadati</taxon>
        <taxon>Pseudomonadota</taxon>
        <taxon>Betaproteobacteria</taxon>
        <taxon>Burkholderiales</taxon>
        <taxon>Burkholderiaceae</taxon>
        <taxon>Burkholderia</taxon>
    </lineage>
</organism>
<dbReference type="Gene3D" id="3.30.1370.120">
    <property type="match status" value="1"/>
</dbReference>
<dbReference type="AlphaFoldDB" id="A0AB38TQ31"/>
<feature type="compositionally biased region" description="Pro residues" evidence="8">
    <location>
        <begin position="141"/>
        <end position="157"/>
    </location>
</feature>
<feature type="region of interest" description="Disordered" evidence="8">
    <location>
        <begin position="87"/>
        <end position="159"/>
    </location>
</feature>